<keyword evidence="3 6" id="KW-0489">Methyltransferase</keyword>
<dbReference type="Gene3D" id="3.40.1010.10">
    <property type="entry name" value="Cobalt-precorrin-4 Transmethylase, Domain 1"/>
    <property type="match status" value="1"/>
</dbReference>
<dbReference type="GO" id="GO:0070677">
    <property type="term" value="F:rRNA (cytosine-2'-O-)-methyltransferase activity"/>
    <property type="evidence" value="ECO:0007669"/>
    <property type="project" value="UniProtKB-UniRule"/>
</dbReference>
<dbReference type="Gene3D" id="3.30.950.10">
    <property type="entry name" value="Methyltransferase, Cobalt-precorrin-4 Transmethylase, Domain 2"/>
    <property type="match status" value="1"/>
</dbReference>
<keyword evidence="1 6" id="KW-0963">Cytoplasm</keyword>
<comment type="function">
    <text evidence="6">Catalyzes the 2'-O-methylation of the ribose of cytidine 1402 (C1402) in 16S rRNA.</text>
</comment>
<dbReference type="FunFam" id="3.40.1010.10:FF:000002">
    <property type="entry name" value="Ribosomal RNA small subunit methyltransferase I"/>
    <property type="match status" value="1"/>
</dbReference>
<dbReference type="Pfam" id="PF00590">
    <property type="entry name" value="TP_methylase"/>
    <property type="match status" value="1"/>
</dbReference>
<organism evidence="8 9">
    <name type="scientific">Candidatus Syntrophonatronum acetioxidans</name>
    <dbReference type="NCBI Taxonomy" id="1795816"/>
    <lineage>
        <taxon>Bacteria</taxon>
        <taxon>Bacillati</taxon>
        <taxon>Bacillota</taxon>
        <taxon>Clostridia</taxon>
        <taxon>Eubacteriales</taxon>
        <taxon>Syntrophomonadaceae</taxon>
        <taxon>Candidatus Syntrophonatronum</taxon>
    </lineage>
</organism>
<dbReference type="HAMAP" id="MF_01877">
    <property type="entry name" value="16SrRNA_methyltr_I"/>
    <property type="match status" value="1"/>
</dbReference>
<dbReference type="InterPro" id="IPR014776">
    <property type="entry name" value="4pyrrole_Mease_sub2"/>
</dbReference>
<evidence type="ECO:0000313" key="9">
    <source>
        <dbReference type="Proteomes" id="UP000285138"/>
    </source>
</evidence>
<evidence type="ECO:0000256" key="6">
    <source>
        <dbReference type="HAMAP-Rule" id="MF_01877"/>
    </source>
</evidence>
<evidence type="ECO:0000256" key="2">
    <source>
        <dbReference type="ARBA" id="ARBA00022552"/>
    </source>
</evidence>
<dbReference type="CDD" id="cd11648">
    <property type="entry name" value="RsmI"/>
    <property type="match status" value="1"/>
</dbReference>
<dbReference type="Proteomes" id="UP000285138">
    <property type="component" value="Unassembled WGS sequence"/>
</dbReference>
<keyword evidence="2 6" id="KW-0698">rRNA processing</keyword>
<comment type="caution">
    <text evidence="8">The sequence shown here is derived from an EMBL/GenBank/DDBJ whole genome shotgun (WGS) entry which is preliminary data.</text>
</comment>
<evidence type="ECO:0000256" key="3">
    <source>
        <dbReference type="ARBA" id="ARBA00022603"/>
    </source>
</evidence>
<accession>A0A424YEL5</accession>
<dbReference type="EC" id="2.1.1.198" evidence="6"/>
<dbReference type="PANTHER" id="PTHR46111">
    <property type="entry name" value="RIBOSOMAL RNA SMALL SUBUNIT METHYLTRANSFERASE I"/>
    <property type="match status" value="1"/>
</dbReference>
<dbReference type="GO" id="GO:0005737">
    <property type="term" value="C:cytoplasm"/>
    <property type="evidence" value="ECO:0007669"/>
    <property type="project" value="UniProtKB-SubCell"/>
</dbReference>
<comment type="subcellular location">
    <subcellularLocation>
        <location evidence="6">Cytoplasm</location>
    </subcellularLocation>
</comment>
<keyword evidence="5 6" id="KW-0949">S-adenosyl-L-methionine</keyword>
<sequence>MEEKGTLYLCATPLGNLKDITLRVLEVLKEVDLIAVEDTRRTVKLLNHYDIKTPMISYHEHNKESRGREIMECLQEGKKIALAADAGTPGISDPGYELIRDTIEKGIEVISLPGPCAAVTAVVVSGFPIKRFAFYGFLSNKKKDRKRELEGISQEDKTVVIYEAPHRLLKTLKELAEFMENREAALCRELTKVHEEVKRGTIKELISHYEVNPLKGEITLAIKPPAREEEVSSYNLGEGVREVKELKEEGLREGEAVKRIARYFKLPRRELYKKVIEDKEKEEGKNK</sequence>
<keyword evidence="4 6" id="KW-0808">Transferase</keyword>
<dbReference type="InterPro" id="IPR008189">
    <property type="entry name" value="rRNA_ssu_MeTfrase_I"/>
</dbReference>
<dbReference type="PIRSF" id="PIRSF005917">
    <property type="entry name" value="MTase_YraL"/>
    <property type="match status" value="1"/>
</dbReference>
<name>A0A424YEL5_9FIRM</name>
<evidence type="ECO:0000256" key="4">
    <source>
        <dbReference type="ARBA" id="ARBA00022679"/>
    </source>
</evidence>
<dbReference type="InterPro" id="IPR014777">
    <property type="entry name" value="4pyrrole_Mease_sub1"/>
</dbReference>
<evidence type="ECO:0000256" key="1">
    <source>
        <dbReference type="ARBA" id="ARBA00022490"/>
    </source>
</evidence>
<comment type="catalytic activity">
    <reaction evidence="6">
        <text>cytidine(1402) in 16S rRNA + S-adenosyl-L-methionine = 2'-O-methylcytidine(1402) in 16S rRNA + S-adenosyl-L-homocysteine + H(+)</text>
        <dbReference type="Rhea" id="RHEA:42924"/>
        <dbReference type="Rhea" id="RHEA-COMP:10285"/>
        <dbReference type="Rhea" id="RHEA-COMP:10286"/>
        <dbReference type="ChEBI" id="CHEBI:15378"/>
        <dbReference type="ChEBI" id="CHEBI:57856"/>
        <dbReference type="ChEBI" id="CHEBI:59789"/>
        <dbReference type="ChEBI" id="CHEBI:74495"/>
        <dbReference type="ChEBI" id="CHEBI:82748"/>
        <dbReference type="EC" id="2.1.1.198"/>
    </reaction>
</comment>
<comment type="similarity">
    <text evidence="6">Belongs to the methyltransferase superfamily. RsmI family.</text>
</comment>
<dbReference type="SUPFAM" id="SSF53790">
    <property type="entry name" value="Tetrapyrrole methylase"/>
    <property type="match status" value="1"/>
</dbReference>
<dbReference type="InterPro" id="IPR000878">
    <property type="entry name" value="4pyrrol_Mease"/>
</dbReference>
<dbReference type="NCBIfam" id="TIGR00096">
    <property type="entry name" value="16S rRNA (cytidine(1402)-2'-O)-methyltransferase"/>
    <property type="match status" value="1"/>
</dbReference>
<reference evidence="8 9" key="1">
    <citation type="submission" date="2018-08" db="EMBL/GenBank/DDBJ databases">
        <title>The metabolism and importance of syntrophic acetate oxidation coupled to methane or sulfide production in haloalkaline environments.</title>
        <authorList>
            <person name="Timmers P.H.A."/>
            <person name="Vavourakis C.D."/>
            <person name="Sorokin D.Y."/>
            <person name="Sinninghe Damste J.S."/>
            <person name="Muyzer G."/>
            <person name="Stams A.J.M."/>
            <person name="Plugge C.M."/>
        </authorList>
    </citation>
    <scope>NUCLEOTIDE SEQUENCE [LARGE SCALE GENOMIC DNA]</scope>
    <source>
        <strain evidence="8">MSAO_Bac1</strain>
    </source>
</reference>
<dbReference type="EMBL" id="QZAA01000132">
    <property type="protein sequence ID" value="RQD76003.1"/>
    <property type="molecule type" value="Genomic_DNA"/>
</dbReference>
<dbReference type="PANTHER" id="PTHR46111:SF1">
    <property type="entry name" value="RIBOSOMAL RNA SMALL SUBUNIT METHYLTRANSFERASE I"/>
    <property type="match status" value="1"/>
</dbReference>
<evidence type="ECO:0000259" key="7">
    <source>
        <dbReference type="Pfam" id="PF00590"/>
    </source>
</evidence>
<dbReference type="FunFam" id="3.30.950.10:FF:000002">
    <property type="entry name" value="Ribosomal RNA small subunit methyltransferase I"/>
    <property type="match status" value="1"/>
</dbReference>
<evidence type="ECO:0000256" key="5">
    <source>
        <dbReference type="ARBA" id="ARBA00022691"/>
    </source>
</evidence>
<proteinExistence type="inferred from homology"/>
<protein>
    <recommendedName>
        <fullName evidence="6">Ribosomal RNA small subunit methyltransferase I</fullName>
        <ecNumber evidence="6">2.1.1.198</ecNumber>
    </recommendedName>
    <alternativeName>
        <fullName evidence="6">16S rRNA 2'-O-ribose C1402 methyltransferase</fullName>
    </alternativeName>
    <alternativeName>
        <fullName evidence="6">rRNA (cytidine-2'-O-)-methyltransferase RsmI</fullName>
    </alternativeName>
</protein>
<gene>
    <name evidence="6 8" type="primary">rsmI</name>
    <name evidence="8" type="ORF">D5R97_05235</name>
</gene>
<feature type="domain" description="Tetrapyrrole methylase" evidence="7">
    <location>
        <begin position="6"/>
        <end position="205"/>
    </location>
</feature>
<dbReference type="AlphaFoldDB" id="A0A424YEL5"/>
<evidence type="ECO:0000313" key="8">
    <source>
        <dbReference type="EMBL" id="RQD76003.1"/>
    </source>
</evidence>
<dbReference type="InterPro" id="IPR035996">
    <property type="entry name" value="4pyrrol_Methylase_sf"/>
</dbReference>